<evidence type="ECO:0000313" key="3">
    <source>
        <dbReference type="Proteomes" id="UP000268059"/>
    </source>
</evidence>
<dbReference type="PANTHER" id="PTHR42983">
    <property type="entry name" value="DINITROGENASE IRON-MOLYBDENUM COFACTOR PROTEIN-RELATED"/>
    <property type="match status" value="1"/>
</dbReference>
<feature type="domain" description="Dinitrogenase iron-molybdenum cofactor biosynthesis" evidence="1">
    <location>
        <begin position="9"/>
        <end position="96"/>
    </location>
</feature>
<dbReference type="Gene3D" id="3.30.420.130">
    <property type="entry name" value="Dinitrogenase iron-molybdenum cofactor biosynthesis domain"/>
    <property type="match status" value="1"/>
</dbReference>
<dbReference type="Pfam" id="PF02579">
    <property type="entry name" value="Nitro_FeMo-Co"/>
    <property type="match status" value="1"/>
</dbReference>
<protein>
    <recommendedName>
        <fullName evidence="1">Dinitrogenase iron-molybdenum cofactor biosynthesis domain-containing protein</fullName>
    </recommendedName>
</protein>
<proteinExistence type="predicted"/>
<dbReference type="PANTHER" id="PTHR42983:SF1">
    <property type="entry name" value="IRON-MOLYBDENUM PROTEIN"/>
    <property type="match status" value="1"/>
</dbReference>
<dbReference type="Proteomes" id="UP000268059">
    <property type="component" value="Chromosome"/>
</dbReference>
<dbReference type="InParanoid" id="A0A3G9JT60"/>
<name>A0A3G9JT60_9FIRM</name>
<evidence type="ECO:0000313" key="2">
    <source>
        <dbReference type="EMBL" id="BBH26064.1"/>
    </source>
</evidence>
<evidence type="ECO:0000259" key="1">
    <source>
        <dbReference type="Pfam" id="PF02579"/>
    </source>
</evidence>
<sequence length="99" mass="10987">MKIAVSYLNKEVFDDFGTTPAFKLYEIHEQQVLKSTVVDTQGIEYGALAVFLDKYKVDLVLTGTITPGSRSACHSNNMEVVTGMSGNADDCVMQYLKER</sequence>
<dbReference type="EMBL" id="AP019309">
    <property type="protein sequence ID" value="BBH26064.1"/>
    <property type="molecule type" value="Genomic_DNA"/>
</dbReference>
<accession>A0A3G9JT60</accession>
<dbReference type="KEGG" id="ebm:SG0102_09980"/>
<dbReference type="RefSeq" id="WP_157982980.1">
    <property type="nucleotide sequence ID" value="NZ_AP019309.1"/>
</dbReference>
<gene>
    <name evidence="2" type="ORF">SG0102_09980</name>
</gene>
<dbReference type="AlphaFoldDB" id="A0A3G9JT60"/>
<dbReference type="InterPro" id="IPR003731">
    <property type="entry name" value="Di-Nase_FeMo-co_biosynth"/>
</dbReference>
<reference evidence="2 3" key="1">
    <citation type="submission" date="2018-11" db="EMBL/GenBank/DDBJ databases">
        <title>Novel Erysipelotrichaceae bacterium isolated from small intestine of a swine.</title>
        <authorList>
            <person name="Kim J.S."/>
            <person name="Choe H."/>
            <person name="Lee Y.R."/>
            <person name="Kim K.M."/>
            <person name="Park D.S."/>
        </authorList>
    </citation>
    <scope>NUCLEOTIDE SEQUENCE [LARGE SCALE GENOMIC DNA]</scope>
    <source>
        <strain evidence="2 3">SG0102</strain>
    </source>
</reference>
<keyword evidence="3" id="KW-1185">Reference proteome</keyword>
<dbReference type="SUPFAM" id="SSF53146">
    <property type="entry name" value="Nitrogenase accessory factor-like"/>
    <property type="match status" value="1"/>
</dbReference>
<dbReference type="OrthoDB" id="280278at2"/>
<dbReference type="InterPro" id="IPR036105">
    <property type="entry name" value="DiNase_FeMo-co_biosyn_sf"/>
</dbReference>
<organism evidence="2 3">
    <name type="scientific">Intestinibaculum porci</name>
    <dbReference type="NCBI Taxonomy" id="2487118"/>
    <lineage>
        <taxon>Bacteria</taxon>
        <taxon>Bacillati</taxon>
        <taxon>Bacillota</taxon>
        <taxon>Erysipelotrichia</taxon>
        <taxon>Erysipelotrichales</taxon>
        <taxon>Erysipelotrichaceae</taxon>
        <taxon>Intestinibaculum</taxon>
    </lineage>
</organism>